<keyword evidence="2" id="KW-0949">S-adenosyl-L-methionine</keyword>
<dbReference type="OrthoDB" id="2990459at2"/>
<evidence type="ECO:0000256" key="3">
    <source>
        <dbReference type="ARBA" id="ARBA00022723"/>
    </source>
</evidence>
<keyword evidence="7" id="KW-0808">Transferase</keyword>
<evidence type="ECO:0000256" key="1">
    <source>
        <dbReference type="ARBA" id="ARBA00001966"/>
    </source>
</evidence>
<dbReference type="SMART" id="SM00729">
    <property type="entry name" value="Elp3"/>
    <property type="match status" value="1"/>
</dbReference>
<dbReference type="InterPro" id="IPR006638">
    <property type="entry name" value="Elp3/MiaA/NifB-like_rSAM"/>
</dbReference>
<dbReference type="PROSITE" id="PS51918">
    <property type="entry name" value="RADICAL_SAM"/>
    <property type="match status" value="1"/>
</dbReference>
<dbReference type="GO" id="GO:0051539">
    <property type="term" value="F:4 iron, 4 sulfur cluster binding"/>
    <property type="evidence" value="ECO:0007669"/>
    <property type="project" value="UniProtKB-KW"/>
</dbReference>
<evidence type="ECO:0000259" key="6">
    <source>
        <dbReference type="PROSITE" id="PS51918"/>
    </source>
</evidence>
<dbReference type="PANTHER" id="PTHR43409">
    <property type="entry name" value="ANAEROBIC MAGNESIUM-PROTOPORPHYRIN IX MONOMETHYL ESTER CYCLASE-RELATED"/>
    <property type="match status" value="1"/>
</dbReference>
<dbReference type="AlphaFoldDB" id="A0A381J9K0"/>
<dbReference type="InterPro" id="IPR034466">
    <property type="entry name" value="Methyltransferase_Class_B"/>
</dbReference>
<dbReference type="GO" id="GO:0016740">
    <property type="term" value="F:transferase activity"/>
    <property type="evidence" value="ECO:0007669"/>
    <property type="project" value="UniProtKB-KW"/>
</dbReference>
<dbReference type="GO" id="GO:0046872">
    <property type="term" value="F:metal ion binding"/>
    <property type="evidence" value="ECO:0007669"/>
    <property type="project" value="UniProtKB-KW"/>
</dbReference>
<keyword evidence="4" id="KW-0408">Iron</keyword>
<evidence type="ECO:0000313" key="7">
    <source>
        <dbReference type="EMBL" id="SUY47679.1"/>
    </source>
</evidence>
<dbReference type="EC" id="2.-.-.-" evidence="7"/>
<dbReference type="Pfam" id="PF04055">
    <property type="entry name" value="Radical_SAM"/>
    <property type="match status" value="1"/>
</dbReference>
<dbReference type="InterPro" id="IPR007197">
    <property type="entry name" value="rSAM"/>
</dbReference>
<evidence type="ECO:0000256" key="5">
    <source>
        <dbReference type="ARBA" id="ARBA00023014"/>
    </source>
</evidence>
<feature type="domain" description="Radical SAM core" evidence="6">
    <location>
        <begin position="160"/>
        <end position="382"/>
    </location>
</feature>
<proteinExistence type="predicted"/>
<dbReference type="InterPro" id="IPR031003">
    <property type="entry name" value="BcpD_PhpK_rSAM"/>
</dbReference>
<comment type="cofactor">
    <cofactor evidence="1">
        <name>[4Fe-4S] cluster</name>
        <dbReference type="ChEBI" id="CHEBI:49883"/>
    </cofactor>
</comment>
<keyword evidence="3" id="KW-0479">Metal-binding</keyword>
<dbReference type="SFLD" id="SFLDS00029">
    <property type="entry name" value="Radical_SAM"/>
    <property type="match status" value="1"/>
</dbReference>
<dbReference type="EMBL" id="UFWZ01000001">
    <property type="protein sequence ID" value="SUY47679.1"/>
    <property type="molecule type" value="Genomic_DNA"/>
</dbReference>
<dbReference type="InterPro" id="IPR058240">
    <property type="entry name" value="rSAM_sf"/>
</dbReference>
<dbReference type="RefSeq" id="WP_115641607.1">
    <property type="nucleotide sequence ID" value="NZ_UFWZ01000001.1"/>
</dbReference>
<reference evidence="7 8" key="1">
    <citation type="submission" date="2018-06" db="EMBL/GenBank/DDBJ databases">
        <authorList>
            <consortium name="Pathogen Informatics"/>
            <person name="Doyle S."/>
        </authorList>
    </citation>
    <scope>NUCLEOTIDE SEQUENCE [LARGE SCALE GENOMIC DNA]</scope>
    <source>
        <strain evidence="7 8">NCTC9836</strain>
    </source>
</reference>
<evidence type="ECO:0000313" key="8">
    <source>
        <dbReference type="Proteomes" id="UP000254664"/>
    </source>
</evidence>
<keyword evidence="8" id="KW-1185">Reference proteome</keyword>
<name>A0A381J9K0_9CLOT</name>
<dbReference type="SFLD" id="SFLDG01123">
    <property type="entry name" value="methyltransferase_(Class_B)"/>
    <property type="match status" value="1"/>
</dbReference>
<gene>
    <name evidence="7" type="primary">miaB_3</name>
    <name evidence="7" type="ORF">NCTC9836_02020</name>
</gene>
<dbReference type="InterPro" id="IPR051198">
    <property type="entry name" value="BchE-like"/>
</dbReference>
<evidence type="ECO:0000256" key="2">
    <source>
        <dbReference type="ARBA" id="ARBA00022691"/>
    </source>
</evidence>
<dbReference type="NCBIfam" id="TIGR04479">
    <property type="entry name" value="bcpD_PhpK_rSAM"/>
    <property type="match status" value="1"/>
</dbReference>
<dbReference type="CDD" id="cd01335">
    <property type="entry name" value="Radical_SAM"/>
    <property type="match status" value="1"/>
</dbReference>
<dbReference type="SFLD" id="SFLDG01082">
    <property type="entry name" value="B12-binding_domain_containing"/>
    <property type="match status" value="1"/>
</dbReference>
<sequence>MGSYISKRGFTFDYVNAFHLEKEKLKEKLINNDILSVVIPTTLYVSADPIIEIVKFIKCYNSKVKIIIGGPFILNHTFHVDEDSELSLIFKNIGADFYVCSSEGEMALVNVLNGLKYGYDISNIKNIVYKEGGKYLKTIIEKEDNCLKENKIDWQSFNKENIGDILSIRTAKSCPFSCSFCWFPQRAGKYKFLSVDDVEQQFNEIKDIGSVTTLNIIDDTFNVPPDRFKEILKMMIKNKYNFKWNSYFRCQYADRETIELMKESGCEGVYLGIESASNKIFKNMNKNAKKEDYIKGIELLNEYEIINHASFIIGFPGETDETVLETIDFIEESKPTFFRTQLWYCDHITPICKQKDKYGILGSGFQWAHDTMDVERACEWIDYIFTSVKNSNWLPQNSFDYFSIYYLQRRGMKKEQVIESSKLFNELVKNKMNRQGNYEELIGKLRKTCEF</sequence>
<dbReference type="Proteomes" id="UP000254664">
    <property type="component" value="Unassembled WGS sequence"/>
</dbReference>
<organism evidence="7 8">
    <name type="scientific">Clostridium putrefaciens</name>
    <dbReference type="NCBI Taxonomy" id="99675"/>
    <lineage>
        <taxon>Bacteria</taxon>
        <taxon>Bacillati</taxon>
        <taxon>Bacillota</taxon>
        <taxon>Clostridia</taxon>
        <taxon>Eubacteriales</taxon>
        <taxon>Clostridiaceae</taxon>
        <taxon>Clostridium</taxon>
    </lineage>
</organism>
<dbReference type="InterPro" id="IPR023404">
    <property type="entry name" value="rSAM_horseshoe"/>
</dbReference>
<keyword evidence="5" id="KW-0411">Iron-sulfur</keyword>
<evidence type="ECO:0000256" key="4">
    <source>
        <dbReference type="ARBA" id="ARBA00023004"/>
    </source>
</evidence>
<protein>
    <submittedName>
        <fullName evidence="7">Fe-S oxidoreductase</fullName>
        <ecNumber evidence="7">2.-.-.-</ecNumber>
    </submittedName>
</protein>
<accession>A0A381J9K0</accession>
<dbReference type="Gene3D" id="3.80.30.20">
    <property type="entry name" value="tm_1862 like domain"/>
    <property type="match status" value="1"/>
</dbReference>
<dbReference type="SUPFAM" id="SSF102114">
    <property type="entry name" value="Radical SAM enzymes"/>
    <property type="match status" value="1"/>
</dbReference>